<evidence type="ECO:0000313" key="2">
    <source>
        <dbReference type="EMBL" id="WHQ70382.1"/>
    </source>
</evidence>
<dbReference type="AlphaFoldDB" id="A0AAX3WIY9"/>
<sequence length="87" mass="9467">MLFIWSGWGILVVLIVVGTAIIVVALAQLSLQALDTPNLPLLAFCLGLFAAALNLVIDRHLKSSPPRELIYPATNARVLLTRRHALI</sequence>
<feature type="transmembrane region" description="Helical" evidence="1">
    <location>
        <begin position="39"/>
        <end position="57"/>
    </location>
</feature>
<dbReference type="Proteomes" id="UP001223720">
    <property type="component" value="Chromosome"/>
</dbReference>
<gene>
    <name evidence="2" type="ORF">KEC54_01645</name>
</gene>
<dbReference type="EMBL" id="CP073633">
    <property type="protein sequence ID" value="WHQ70382.1"/>
    <property type="molecule type" value="Genomic_DNA"/>
</dbReference>
<dbReference type="RefSeq" id="WP_056153405.1">
    <property type="nucleotide sequence ID" value="NZ_CP073633.1"/>
</dbReference>
<keyword evidence="1" id="KW-0472">Membrane</keyword>
<reference evidence="2" key="1">
    <citation type="journal article" date="2022" name="Biotechnol. Bioprocess Eng.">
        <title>Pan-genome Analysis Reveals Comparative Genomic Features of Central Metabolic Pathways in Methylorubrum extorquens.</title>
        <authorList>
            <person name="Lee G.M."/>
            <person name="Scott-Nevros Z.K."/>
            <person name="Lee S.-M."/>
            <person name="Kim D."/>
        </authorList>
    </citation>
    <scope>NUCLEOTIDE SEQUENCE</scope>
    <source>
        <strain evidence="2">ATCC 55366</strain>
    </source>
</reference>
<accession>A0AAX3WIY9</accession>
<evidence type="ECO:0000256" key="1">
    <source>
        <dbReference type="SAM" id="Phobius"/>
    </source>
</evidence>
<evidence type="ECO:0000313" key="3">
    <source>
        <dbReference type="Proteomes" id="UP001223720"/>
    </source>
</evidence>
<keyword evidence="1" id="KW-1133">Transmembrane helix</keyword>
<name>A0AAX3WIY9_METEX</name>
<proteinExistence type="predicted"/>
<protein>
    <submittedName>
        <fullName evidence="2">Uncharacterized protein</fullName>
    </submittedName>
</protein>
<organism evidence="2 3">
    <name type="scientific">Methylorubrum extorquens</name>
    <name type="common">Methylobacterium dichloromethanicum</name>
    <name type="synonym">Methylobacterium extorquens</name>
    <dbReference type="NCBI Taxonomy" id="408"/>
    <lineage>
        <taxon>Bacteria</taxon>
        <taxon>Pseudomonadati</taxon>
        <taxon>Pseudomonadota</taxon>
        <taxon>Alphaproteobacteria</taxon>
        <taxon>Hyphomicrobiales</taxon>
        <taxon>Methylobacteriaceae</taxon>
        <taxon>Methylorubrum</taxon>
    </lineage>
</organism>
<feature type="transmembrane region" description="Helical" evidence="1">
    <location>
        <begin position="7"/>
        <end position="27"/>
    </location>
</feature>
<keyword evidence="1" id="KW-0812">Transmembrane</keyword>